<comment type="caution">
    <text evidence="2">The sequence shown here is derived from an EMBL/GenBank/DDBJ whole genome shotgun (WGS) entry which is preliminary data.</text>
</comment>
<protein>
    <submittedName>
        <fullName evidence="2">Uncharacterized protein</fullName>
    </submittedName>
</protein>
<evidence type="ECO:0000256" key="1">
    <source>
        <dbReference type="SAM" id="MobiDB-lite"/>
    </source>
</evidence>
<reference evidence="2 3" key="1">
    <citation type="submission" date="2023-04" db="EMBL/GenBank/DDBJ databases">
        <title>Genome of Basidiobolus ranarum AG-B5.</title>
        <authorList>
            <person name="Stajich J.E."/>
            <person name="Carter-House D."/>
            <person name="Gryganskyi A."/>
        </authorList>
    </citation>
    <scope>NUCLEOTIDE SEQUENCE [LARGE SCALE GENOMIC DNA]</scope>
    <source>
        <strain evidence="2 3">AG-B5</strain>
    </source>
</reference>
<dbReference type="EMBL" id="JASJQH010007861">
    <property type="protein sequence ID" value="KAK9700931.1"/>
    <property type="molecule type" value="Genomic_DNA"/>
</dbReference>
<accession>A0ABR2VT13</accession>
<sequence>MSSSAITDNNTRTTSTHSEQESEQVPDDPMDLDEESPTPVIPEYALRRRGAMSIVDGSLQTFLATRVSSEK</sequence>
<proteinExistence type="predicted"/>
<dbReference type="Proteomes" id="UP001479436">
    <property type="component" value="Unassembled WGS sequence"/>
</dbReference>
<evidence type="ECO:0000313" key="2">
    <source>
        <dbReference type="EMBL" id="KAK9700931.1"/>
    </source>
</evidence>
<keyword evidence="3" id="KW-1185">Reference proteome</keyword>
<feature type="compositionally biased region" description="Acidic residues" evidence="1">
    <location>
        <begin position="21"/>
        <end position="36"/>
    </location>
</feature>
<feature type="compositionally biased region" description="Polar residues" evidence="1">
    <location>
        <begin position="1"/>
        <end position="17"/>
    </location>
</feature>
<evidence type="ECO:0000313" key="3">
    <source>
        <dbReference type="Proteomes" id="UP001479436"/>
    </source>
</evidence>
<gene>
    <name evidence="2" type="ORF">K7432_011966</name>
</gene>
<organism evidence="2 3">
    <name type="scientific">Basidiobolus ranarum</name>
    <dbReference type="NCBI Taxonomy" id="34480"/>
    <lineage>
        <taxon>Eukaryota</taxon>
        <taxon>Fungi</taxon>
        <taxon>Fungi incertae sedis</taxon>
        <taxon>Zoopagomycota</taxon>
        <taxon>Entomophthoromycotina</taxon>
        <taxon>Basidiobolomycetes</taxon>
        <taxon>Basidiobolales</taxon>
        <taxon>Basidiobolaceae</taxon>
        <taxon>Basidiobolus</taxon>
    </lineage>
</organism>
<name>A0ABR2VT13_9FUNG</name>
<feature type="region of interest" description="Disordered" evidence="1">
    <location>
        <begin position="1"/>
        <end position="41"/>
    </location>
</feature>